<dbReference type="EMBL" id="BOOP01000003">
    <property type="protein sequence ID" value="GII36080.1"/>
    <property type="molecule type" value="Genomic_DNA"/>
</dbReference>
<keyword evidence="2" id="KW-0812">Transmembrane</keyword>
<evidence type="ECO:0000256" key="2">
    <source>
        <dbReference type="SAM" id="Phobius"/>
    </source>
</evidence>
<comment type="caution">
    <text evidence="3">The sequence shown here is derived from an EMBL/GenBank/DDBJ whole genome shotgun (WGS) entry which is preliminary data.</text>
</comment>
<name>A0A8J3XCJ7_9ACTN</name>
<evidence type="ECO:0000313" key="4">
    <source>
        <dbReference type="Proteomes" id="UP000622547"/>
    </source>
</evidence>
<keyword evidence="2" id="KW-0472">Membrane</keyword>
<accession>A0A8J3XCJ7</accession>
<feature type="compositionally biased region" description="Basic and acidic residues" evidence="1">
    <location>
        <begin position="1"/>
        <end position="27"/>
    </location>
</feature>
<protein>
    <submittedName>
        <fullName evidence="3">Uncharacterized protein</fullName>
    </submittedName>
</protein>
<keyword evidence="2" id="KW-1133">Transmembrane helix</keyword>
<dbReference type="Proteomes" id="UP000622547">
    <property type="component" value="Unassembled WGS sequence"/>
</dbReference>
<keyword evidence="4" id="KW-1185">Reference proteome</keyword>
<dbReference type="AlphaFoldDB" id="A0A8J3XCJ7"/>
<feature type="region of interest" description="Disordered" evidence="1">
    <location>
        <begin position="1"/>
        <end position="36"/>
    </location>
</feature>
<feature type="transmembrane region" description="Helical" evidence="2">
    <location>
        <begin position="39"/>
        <end position="58"/>
    </location>
</feature>
<gene>
    <name evidence="3" type="ORF">Pph01_10830</name>
</gene>
<organism evidence="3 4">
    <name type="scientific">Planotetraspora phitsanulokensis</name>
    <dbReference type="NCBI Taxonomy" id="575192"/>
    <lineage>
        <taxon>Bacteria</taxon>
        <taxon>Bacillati</taxon>
        <taxon>Actinomycetota</taxon>
        <taxon>Actinomycetes</taxon>
        <taxon>Streptosporangiales</taxon>
        <taxon>Streptosporangiaceae</taxon>
        <taxon>Planotetraspora</taxon>
    </lineage>
</organism>
<reference evidence="3 4" key="1">
    <citation type="submission" date="2021-01" db="EMBL/GenBank/DDBJ databases">
        <title>Whole genome shotgun sequence of Planotetraspora phitsanulokensis NBRC 104273.</title>
        <authorList>
            <person name="Komaki H."/>
            <person name="Tamura T."/>
        </authorList>
    </citation>
    <scope>NUCLEOTIDE SEQUENCE [LARGE SCALE GENOMIC DNA]</scope>
    <source>
        <strain evidence="3 4">NBRC 104273</strain>
    </source>
</reference>
<sequence length="79" mass="8733">MHWQAKESIRQGEHRPASSPRWTERGKTRSQNDAPAPRVSIRAGYLIGMVAALLASFLPARRTAVVVLALLLDADELVQ</sequence>
<evidence type="ECO:0000313" key="3">
    <source>
        <dbReference type="EMBL" id="GII36080.1"/>
    </source>
</evidence>
<evidence type="ECO:0000256" key="1">
    <source>
        <dbReference type="SAM" id="MobiDB-lite"/>
    </source>
</evidence>
<proteinExistence type="predicted"/>